<protein>
    <recommendedName>
        <fullName evidence="3">Putative gamma-glutamylcyclotransferase</fullName>
    </recommendedName>
</protein>
<name>A0A2K3QD83_9HYPO</name>
<dbReference type="AlphaFoldDB" id="A0A2K3QD83"/>
<feature type="region of interest" description="Disordered" evidence="4">
    <location>
        <begin position="1"/>
        <end position="20"/>
    </location>
</feature>
<dbReference type="InterPro" id="IPR009288">
    <property type="entry name" value="AIG2-like_dom"/>
</dbReference>
<gene>
    <name evidence="6" type="ORF">TCAP_04564</name>
</gene>
<dbReference type="GO" id="GO:0016740">
    <property type="term" value="F:transferase activity"/>
    <property type="evidence" value="ECO:0007669"/>
    <property type="project" value="UniProtKB-KW"/>
</dbReference>
<dbReference type="OrthoDB" id="1044435at2759"/>
<evidence type="ECO:0000256" key="3">
    <source>
        <dbReference type="ARBA" id="ARBA00030602"/>
    </source>
</evidence>
<dbReference type="CDD" id="cd06661">
    <property type="entry name" value="GGCT_like"/>
    <property type="match status" value="1"/>
</dbReference>
<accession>A0A2K3QD83</accession>
<dbReference type="Pfam" id="PF06094">
    <property type="entry name" value="GGACT"/>
    <property type="match status" value="1"/>
</dbReference>
<comment type="caution">
    <text evidence="6">The sequence shown here is derived from an EMBL/GenBank/DDBJ whole genome shotgun (WGS) entry which is preliminary data.</text>
</comment>
<dbReference type="PANTHER" id="PTHR31544">
    <property type="entry name" value="AIG2-LIKE PROTEIN D"/>
    <property type="match status" value="1"/>
</dbReference>
<proteinExistence type="inferred from homology"/>
<keyword evidence="7" id="KW-1185">Reference proteome</keyword>
<comment type="similarity">
    <text evidence="1">Belongs to the gamma-glutamylcyclotransferase family.</text>
</comment>
<dbReference type="EMBL" id="NRSZ01000737">
    <property type="protein sequence ID" value="PNY25494.1"/>
    <property type="molecule type" value="Genomic_DNA"/>
</dbReference>
<dbReference type="SUPFAM" id="SSF110857">
    <property type="entry name" value="Gamma-glutamyl cyclotransferase-like"/>
    <property type="match status" value="1"/>
</dbReference>
<evidence type="ECO:0000313" key="7">
    <source>
        <dbReference type="Proteomes" id="UP000236621"/>
    </source>
</evidence>
<feature type="domain" description="Gamma-glutamylcyclotransferase AIG2-like" evidence="5">
    <location>
        <begin position="28"/>
        <end position="150"/>
    </location>
</feature>
<reference evidence="6 7" key="1">
    <citation type="submission" date="2017-08" db="EMBL/GenBank/DDBJ databases">
        <title>Harnessing the power of phylogenomics to disentangle the directionality and signatures of interkingdom host jumping in the parasitic fungal genus Tolypocladium.</title>
        <authorList>
            <person name="Quandt C.A."/>
            <person name="Patterson W."/>
            <person name="Spatafora J.W."/>
        </authorList>
    </citation>
    <scope>NUCLEOTIDE SEQUENCE [LARGE SCALE GENOMIC DNA]</scope>
    <source>
        <strain evidence="6 7">CBS 113982</strain>
    </source>
</reference>
<dbReference type="InterPro" id="IPR036568">
    <property type="entry name" value="GGCT-like_sf"/>
</dbReference>
<sequence>MDSHELSSPSASTELRSPADKMSGQNTCFFYGTLMAPEVFYSVLYGVRIPPKAIRDLHTFTPAILNDHCRHRIRYRDYPAVVPETGYTVRGVYATGLTDDHILKLDRFEGSEYMRVATKVDLMHKVEGREVVREIKDTTVYIFLRHKELDRRSWDFDDFRINKMPMWTRGGLGFGDESRNNSFRND</sequence>
<evidence type="ECO:0000259" key="5">
    <source>
        <dbReference type="Pfam" id="PF06094"/>
    </source>
</evidence>
<evidence type="ECO:0000256" key="2">
    <source>
        <dbReference type="ARBA" id="ARBA00022679"/>
    </source>
</evidence>
<keyword evidence="2" id="KW-0808">Transferase</keyword>
<dbReference type="Proteomes" id="UP000236621">
    <property type="component" value="Unassembled WGS sequence"/>
</dbReference>
<dbReference type="InterPro" id="IPR045038">
    <property type="entry name" value="AIG2-like"/>
</dbReference>
<dbReference type="InterPro" id="IPR013024">
    <property type="entry name" value="GGCT-like"/>
</dbReference>
<evidence type="ECO:0000256" key="1">
    <source>
        <dbReference type="ARBA" id="ARBA00008861"/>
    </source>
</evidence>
<organism evidence="6 7">
    <name type="scientific">Tolypocladium capitatum</name>
    <dbReference type="NCBI Taxonomy" id="45235"/>
    <lineage>
        <taxon>Eukaryota</taxon>
        <taxon>Fungi</taxon>
        <taxon>Dikarya</taxon>
        <taxon>Ascomycota</taxon>
        <taxon>Pezizomycotina</taxon>
        <taxon>Sordariomycetes</taxon>
        <taxon>Hypocreomycetidae</taxon>
        <taxon>Hypocreales</taxon>
        <taxon>Ophiocordycipitaceae</taxon>
        <taxon>Tolypocladium</taxon>
    </lineage>
</organism>
<dbReference type="Gene3D" id="3.10.490.10">
    <property type="entry name" value="Gamma-glutamyl cyclotransferase-like"/>
    <property type="match status" value="1"/>
</dbReference>
<evidence type="ECO:0000313" key="6">
    <source>
        <dbReference type="EMBL" id="PNY25494.1"/>
    </source>
</evidence>
<dbReference type="PANTHER" id="PTHR31544:SF2">
    <property type="entry name" value="AIG2-LIKE PROTEIN D"/>
    <property type="match status" value="1"/>
</dbReference>
<evidence type="ECO:0000256" key="4">
    <source>
        <dbReference type="SAM" id="MobiDB-lite"/>
    </source>
</evidence>
<feature type="compositionally biased region" description="Polar residues" evidence="4">
    <location>
        <begin position="1"/>
        <end position="15"/>
    </location>
</feature>